<accession>A0A2K3QF58</accession>
<protein>
    <recommendedName>
        <fullName evidence="4">Myb-like domain-containing protein</fullName>
    </recommendedName>
</protein>
<organism evidence="2 3">
    <name type="scientific">Tolypocladium capitatum</name>
    <dbReference type="NCBI Taxonomy" id="45235"/>
    <lineage>
        <taxon>Eukaryota</taxon>
        <taxon>Fungi</taxon>
        <taxon>Dikarya</taxon>
        <taxon>Ascomycota</taxon>
        <taxon>Pezizomycotina</taxon>
        <taxon>Sordariomycetes</taxon>
        <taxon>Hypocreomycetidae</taxon>
        <taxon>Hypocreales</taxon>
        <taxon>Ophiocordycipitaceae</taxon>
        <taxon>Tolypocladium</taxon>
    </lineage>
</organism>
<feature type="compositionally biased region" description="Basic and acidic residues" evidence="1">
    <location>
        <begin position="28"/>
        <end position="38"/>
    </location>
</feature>
<evidence type="ECO:0000313" key="2">
    <source>
        <dbReference type="EMBL" id="PNY26170.1"/>
    </source>
</evidence>
<dbReference type="Proteomes" id="UP000236621">
    <property type="component" value="Unassembled WGS sequence"/>
</dbReference>
<evidence type="ECO:0008006" key="4">
    <source>
        <dbReference type="Google" id="ProtNLM"/>
    </source>
</evidence>
<dbReference type="AlphaFoldDB" id="A0A2K3QF58"/>
<evidence type="ECO:0000256" key="1">
    <source>
        <dbReference type="SAM" id="MobiDB-lite"/>
    </source>
</evidence>
<comment type="caution">
    <text evidence="2">The sequence shown here is derived from an EMBL/GenBank/DDBJ whole genome shotgun (WGS) entry which is preliminary data.</text>
</comment>
<sequence length="96" mass="10863">MCSKHDTAGDAGHDRRHGTFAGSPGRVNRGEGAKTKFTKKEDSFVLELKKGENGQSSEQLIWSEIYRRLNTRFPGRRSRGSLQVHYCTKLKGREEP</sequence>
<reference evidence="2 3" key="1">
    <citation type="submission" date="2017-08" db="EMBL/GenBank/DDBJ databases">
        <title>Harnessing the power of phylogenomics to disentangle the directionality and signatures of interkingdom host jumping in the parasitic fungal genus Tolypocladium.</title>
        <authorList>
            <person name="Quandt C.A."/>
            <person name="Patterson W."/>
            <person name="Spatafora J.W."/>
        </authorList>
    </citation>
    <scope>NUCLEOTIDE SEQUENCE [LARGE SCALE GENOMIC DNA]</scope>
    <source>
        <strain evidence="2 3">CBS 113982</strain>
    </source>
</reference>
<evidence type="ECO:0000313" key="3">
    <source>
        <dbReference type="Proteomes" id="UP000236621"/>
    </source>
</evidence>
<gene>
    <name evidence="2" type="ORF">TCAP_03892</name>
</gene>
<keyword evidence="3" id="KW-1185">Reference proteome</keyword>
<feature type="compositionally biased region" description="Basic and acidic residues" evidence="1">
    <location>
        <begin position="1"/>
        <end position="13"/>
    </location>
</feature>
<dbReference type="OrthoDB" id="4927382at2759"/>
<proteinExistence type="predicted"/>
<name>A0A2K3QF58_9HYPO</name>
<feature type="region of interest" description="Disordered" evidence="1">
    <location>
        <begin position="1"/>
        <end position="38"/>
    </location>
</feature>
<dbReference type="EMBL" id="NRSZ01000598">
    <property type="protein sequence ID" value="PNY26170.1"/>
    <property type="molecule type" value="Genomic_DNA"/>
</dbReference>